<dbReference type="Gene3D" id="3.40.50.200">
    <property type="entry name" value="Peptidase S8/S53 domain"/>
    <property type="match status" value="1"/>
</dbReference>
<dbReference type="AlphaFoldDB" id="A0A4R7KRN0"/>
<dbReference type="PANTHER" id="PTHR43806">
    <property type="entry name" value="PEPTIDASE S8"/>
    <property type="match status" value="1"/>
</dbReference>
<evidence type="ECO:0000259" key="8">
    <source>
        <dbReference type="Pfam" id="PF00082"/>
    </source>
</evidence>
<feature type="active site" description="Charge relay system" evidence="5 6">
    <location>
        <position position="372"/>
    </location>
</feature>
<dbReference type="CDD" id="cd07487">
    <property type="entry name" value="Peptidases_S8_1"/>
    <property type="match status" value="1"/>
</dbReference>
<sequence length="428" mass="46463">MIFQEVSWIRINSQKFCPALRKIALEWYRSFRHVPCFMQNFFKWLKQRYKKYNVIVQVEKNHASAFSIMSLASSTGCRIEKELPLINSFRTRVNAKKLRKLAENRGVKKIWLDGEVHAVLDTASSVIKSSTLWKSGITGKGITVAVLDSGVYNHPDLKGRIIGFVDFIKNKKTAYDDNGHGTHVAGNIASSGKSSNYKYRGTAPEANIVGVKILNKEGSGSFSTVIEGIQWCIDNKDLLNIRVMNLSLGSPPMQSYKDDPVCQAVESAWKAGIVVCAAAGNSGPEPNTINSPGIDPLIITVGALNDNNTIPAFDDVIADFSSRGPTIDNLQKPDIVAPGVDIISLRVPGSLIDKQNKSARVGNLYTSLSGTSMATPICTGVVCQMLQANPSLTPGEVKERLIKTAIPVSGVDKNSQGAGIINAEEAVK</sequence>
<feature type="active site" description="Charge relay system" evidence="5 6">
    <location>
        <position position="148"/>
    </location>
</feature>
<keyword evidence="4 6" id="KW-0720">Serine protease</keyword>
<dbReference type="InterPro" id="IPR050131">
    <property type="entry name" value="Peptidase_S8_subtilisin-like"/>
</dbReference>
<evidence type="ECO:0000313" key="9">
    <source>
        <dbReference type="EMBL" id="TDT61354.1"/>
    </source>
</evidence>
<dbReference type="GO" id="GO:0004252">
    <property type="term" value="F:serine-type endopeptidase activity"/>
    <property type="evidence" value="ECO:0007669"/>
    <property type="project" value="UniProtKB-UniRule"/>
</dbReference>
<feature type="domain" description="Peptidase S8/S53" evidence="8">
    <location>
        <begin position="139"/>
        <end position="419"/>
    </location>
</feature>
<evidence type="ECO:0000256" key="4">
    <source>
        <dbReference type="ARBA" id="ARBA00022825"/>
    </source>
</evidence>
<dbReference type="SUPFAM" id="SSF52743">
    <property type="entry name" value="Subtilisin-like"/>
    <property type="match status" value="1"/>
</dbReference>
<dbReference type="InterPro" id="IPR000209">
    <property type="entry name" value="Peptidase_S8/S53_dom"/>
</dbReference>
<evidence type="ECO:0000313" key="10">
    <source>
        <dbReference type="Proteomes" id="UP000295325"/>
    </source>
</evidence>
<dbReference type="EMBL" id="SOAZ01000007">
    <property type="protein sequence ID" value="TDT61354.1"/>
    <property type="molecule type" value="Genomic_DNA"/>
</dbReference>
<evidence type="ECO:0000256" key="7">
    <source>
        <dbReference type="RuleBase" id="RU003355"/>
    </source>
</evidence>
<evidence type="ECO:0000256" key="6">
    <source>
        <dbReference type="PROSITE-ProRule" id="PRU01240"/>
    </source>
</evidence>
<dbReference type="Pfam" id="PF00082">
    <property type="entry name" value="Peptidase_S8"/>
    <property type="match status" value="1"/>
</dbReference>
<dbReference type="OrthoDB" id="9798386at2"/>
<keyword evidence="2 6" id="KW-0645">Protease</keyword>
<keyword evidence="10" id="KW-1185">Reference proteome</keyword>
<reference evidence="9 10" key="1">
    <citation type="submission" date="2019-03" db="EMBL/GenBank/DDBJ databases">
        <title>Genomic Encyclopedia of Type Strains, Phase IV (KMG-IV): sequencing the most valuable type-strain genomes for metagenomic binning, comparative biology and taxonomic classification.</title>
        <authorList>
            <person name="Goeker M."/>
        </authorList>
    </citation>
    <scope>NUCLEOTIDE SEQUENCE [LARGE SCALE GENOMIC DNA]</scope>
    <source>
        <strain evidence="9 10">DSM 24455</strain>
    </source>
</reference>
<proteinExistence type="inferred from homology"/>
<accession>A0A4R7KRN0</accession>
<dbReference type="RefSeq" id="WP_133627832.1">
    <property type="nucleotide sequence ID" value="NZ_SOAZ01000007.1"/>
</dbReference>
<evidence type="ECO:0000256" key="2">
    <source>
        <dbReference type="ARBA" id="ARBA00022670"/>
    </source>
</evidence>
<dbReference type="PROSITE" id="PS00138">
    <property type="entry name" value="SUBTILASE_SER"/>
    <property type="match status" value="1"/>
</dbReference>
<dbReference type="PANTHER" id="PTHR43806:SF65">
    <property type="entry name" value="SERINE PROTEASE APRX"/>
    <property type="match status" value="1"/>
</dbReference>
<comment type="similarity">
    <text evidence="1 6 7">Belongs to the peptidase S8 family.</text>
</comment>
<dbReference type="PRINTS" id="PR00723">
    <property type="entry name" value="SUBTILISIN"/>
</dbReference>
<dbReference type="InterPro" id="IPR015500">
    <property type="entry name" value="Peptidase_S8_subtilisin-rel"/>
</dbReference>
<protein>
    <submittedName>
        <fullName evidence="9">Serine protease AprX</fullName>
    </submittedName>
</protein>
<dbReference type="Proteomes" id="UP000295325">
    <property type="component" value="Unassembled WGS sequence"/>
</dbReference>
<comment type="caution">
    <text evidence="9">The sequence shown here is derived from an EMBL/GenBank/DDBJ whole genome shotgun (WGS) entry which is preliminary data.</text>
</comment>
<keyword evidence="3 6" id="KW-0378">Hydrolase</keyword>
<evidence type="ECO:0000256" key="1">
    <source>
        <dbReference type="ARBA" id="ARBA00011073"/>
    </source>
</evidence>
<dbReference type="InterPro" id="IPR023828">
    <property type="entry name" value="Peptidase_S8_Ser-AS"/>
</dbReference>
<organism evidence="9 10">
    <name type="scientific">Fonticella tunisiensis</name>
    <dbReference type="NCBI Taxonomy" id="1096341"/>
    <lineage>
        <taxon>Bacteria</taxon>
        <taxon>Bacillati</taxon>
        <taxon>Bacillota</taxon>
        <taxon>Clostridia</taxon>
        <taxon>Eubacteriales</taxon>
        <taxon>Clostridiaceae</taxon>
        <taxon>Fonticella</taxon>
    </lineage>
</organism>
<dbReference type="InterPro" id="IPR036852">
    <property type="entry name" value="Peptidase_S8/S53_dom_sf"/>
</dbReference>
<feature type="active site" description="Charge relay system" evidence="5 6">
    <location>
        <position position="180"/>
    </location>
</feature>
<dbReference type="InterPro" id="IPR022398">
    <property type="entry name" value="Peptidase_S8_His-AS"/>
</dbReference>
<dbReference type="InterPro" id="IPR037045">
    <property type="entry name" value="S8pro/Inhibitor_I9_sf"/>
</dbReference>
<dbReference type="PROSITE" id="PS51892">
    <property type="entry name" value="SUBTILASE"/>
    <property type="match status" value="1"/>
</dbReference>
<name>A0A4R7KRN0_9CLOT</name>
<dbReference type="InterPro" id="IPR023827">
    <property type="entry name" value="Peptidase_S8_Asp-AS"/>
</dbReference>
<evidence type="ECO:0000256" key="5">
    <source>
        <dbReference type="PIRSR" id="PIRSR615500-1"/>
    </source>
</evidence>
<dbReference type="PROSITE" id="PS00137">
    <property type="entry name" value="SUBTILASE_HIS"/>
    <property type="match status" value="1"/>
</dbReference>
<gene>
    <name evidence="9" type="ORF">EDD71_10780</name>
</gene>
<dbReference type="Gene3D" id="3.30.70.80">
    <property type="entry name" value="Peptidase S8 propeptide/proteinase inhibitor I9"/>
    <property type="match status" value="1"/>
</dbReference>
<dbReference type="GO" id="GO:0006508">
    <property type="term" value="P:proteolysis"/>
    <property type="evidence" value="ECO:0007669"/>
    <property type="project" value="UniProtKB-KW"/>
</dbReference>
<evidence type="ECO:0000256" key="3">
    <source>
        <dbReference type="ARBA" id="ARBA00022801"/>
    </source>
</evidence>
<dbReference type="PROSITE" id="PS00136">
    <property type="entry name" value="SUBTILASE_ASP"/>
    <property type="match status" value="1"/>
</dbReference>